<evidence type="ECO:0000256" key="1">
    <source>
        <dbReference type="ARBA" id="ARBA00022737"/>
    </source>
</evidence>
<dbReference type="OrthoDB" id="198309at2"/>
<dbReference type="PANTHER" id="PTHR24203">
    <property type="entry name" value="ANKYRIN REPEAT FAMILY PROTEIN"/>
    <property type="match status" value="1"/>
</dbReference>
<name>A0A315EEU9_9BURK</name>
<dbReference type="InterPro" id="IPR002110">
    <property type="entry name" value="Ankyrin_rpt"/>
</dbReference>
<dbReference type="InterPro" id="IPR036770">
    <property type="entry name" value="Ankyrin_rpt-contain_sf"/>
</dbReference>
<dbReference type="SMART" id="SM00248">
    <property type="entry name" value="ANK"/>
    <property type="match status" value="5"/>
</dbReference>
<evidence type="ECO:0000256" key="2">
    <source>
        <dbReference type="ARBA" id="ARBA00023043"/>
    </source>
</evidence>
<protein>
    <submittedName>
        <fullName evidence="4">Uncharacterized protein</fullName>
    </submittedName>
</protein>
<reference evidence="4 5" key="1">
    <citation type="submission" date="2017-04" db="EMBL/GenBank/DDBJ databases">
        <title>Unexpected and diverse lifestyles within the genus Limnohabitans.</title>
        <authorList>
            <person name="Kasalicky V."/>
            <person name="Mehrshad M."/>
            <person name="Andrei S.-A."/>
            <person name="Salcher M."/>
            <person name="Kratochvilova H."/>
            <person name="Simek K."/>
            <person name="Ghai R."/>
        </authorList>
    </citation>
    <scope>NUCLEOTIDE SEQUENCE [LARGE SCALE GENOMIC DNA]</scope>
    <source>
        <strain evidence="4 5">II-B4</strain>
    </source>
</reference>
<dbReference type="Pfam" id="PF12796">
    <property type="entry name" value="Ank_2"/>
    <property type="match status" value="1"/>
</dbReference>
<dbReference type="PANTHER" id="PTHR24203:SF45">
    <property type="entry name" value="ANKYRIN REPEAT DOMAIN 6"/>
    <property type="match status" value="1"/>
</dbReference>
<sequence>MLQRGFDPNTVNPAGMTGLMIAVREPSLKVAQLLVGWPKVKTEVRNDKDESVLMLAALKGYLPLVKQLVEHDADVNKPGWTPLHYAASAGQVAVIEFLLENSAYIDAESPNGSTPLMMAAMYGSPEAVKVLIQAGADLDVKNQLGMTALDFAVRGNRQNAKELIETGLQRQAARAAKAQTDEPAPIGVAVPAAALEATTQAAPVSTSSTPKVPAAVPVPVVPVLPPAAAASVPASKPVKTGW</sequence>
<dbReference type="PRINTS" id="PR01415">
    <property type="entry name" value="ANKYRIN"/>
</dbReference>
<feature type="repeat" description="ANK" evidence="3">
    <location>
        <begin position="48"/>
        <end position="76"/>
    </location>
</feature>
<evidence type="ECO:0000256" key="3">
    <source>
        <dbReference type="PROSITE-ProRule" id="PRU00023"/>
    </source>
</evidence>
<dbReference type="AlphaFoldDB" id="A0A315EEU9"/>
<keyword evidence="1" id="KW-0677">Repeat</keyword>
<evidence type="ECO:0000313" key="5">
    <source>
        <dbReference type="Proteomes" id="UP000250790"/>
    </source>
</evidence>
<dbReference type="Gene3D" id="1.25.40.20">
    <property type="entry name" value="Ankyrin repeat-containing domain"/>
    <property type="match status" value="2"/>
</dbReference>
<dbReference type="Proteomes" id="UP000250790">
    <property type="component" value="Unassembled WGS sequence"/>
</dbReference>
<dbReference type="SUPFAM" id="SSF48403">
    <property type="entry name" value="Ankyrin repeat"/>
    <property type="match status" value="1"/>
</dbReference>
<proteinExistence type="predicted"/>
<keyword evidence="2 3" id="KW-0040">ANK repeat</keyword>
<accession>A0A315EEU9</accession>
<feature type="repeat" description="ANK" evidence="3">
    <location>
        <begin position="78"/>
        <end position="110"/>
    </location>
</feature>
<evidence type="ECO:0000313" key="4">
    <source>
        <dbReference type="EMBL" id="PUE55831.1"/>
    </source>
</evidence>
<comment type="caution">
    <text evidence="4">The sequence shown here is derived from an EMBL/GenBank/DDBJ whole genome shotgun (WGS) entry which is preliminary data.</text>
</comment>
<gene>
    <name evidence="4" type="ORF">B9Z37_00200</name>
</gene>
<dbReference type="EMBL" id="NESN01000001">
    <property type="protein sequence ID" value="PUE55831.1"/>
    <property type="molecule type" value="Genomic_DNA"/>
</dbReference>
<keyword evidence="5" id="KW-1185">Reference proteome</keyword>
<feature type="repeat" description="ANK" evidence="3">
    <location>
        <begin position="111"/>
        <end position="143"/>
    </location>
</feature>
<organism evidence="4 5">
    <name type="scientific">Limnohabitans parvus II-B4</name>
    <dbReference type="NCBI Taxonomy" id="1293052"/>
    <lineage>
        <taxon>Bacteria</taxon>
        <taxon>Pseudomonadati</taxon>
        <taxon>Pseudomonadota</taxon>
        <taxon>Betaproteobacteria</taxon>
        <taxon>Burkholderiales</taxon>
        <taxon>Comamonadaceae</taxon>
        <taxon>Limnohabitans</taxon>
    </lineage>
</organism>
<dbReference type="Pfam" id="PF00023">
    <property type="entry name" value="Ank"/>
    <property type="match status" value="1"/>
</dbReference>
<dbReference type="PROSITE" id="PS50297">
    <property type="entry name" value="ANK_REP_REGION"/>
    <property type="match status" value="3"/>
</dbReference>
<dbReference type="PROSITE" id="PS50088">
    <property type="entry name" value="ANK_REPEAT"/>
    <property type="match status" value="3"/>
</dbReference>